<dbReference type="EMBL" id="FWXI01000003">
    <property type="protein sequence ID" value="SMC47376.1"/>
    <property type="molecule type" value="Genomic_DNA"/>
</dbReference>
<dbReference type="PIRSF" id="PIRSF016578">
    <property type="entry name" value="HsaA"/>
    <property type="match status" value="1"/>
</dbReference>
<organism evidence="10 11">
    <name type="scientific">Sporomusa malonica</name>
    <dbReference type="NCBI Taxonomy" id="112901"/>
    <lineage>
        <taxon>Bacteria</taxon>
        <taxon>Bacillati</taxon>
        <taxon>Bacillota</taxon>
        <taxon>Negativicutes</taxon>
        <taxon>Selenomonadales</taxon>
        <taxon>Sporomusaceae</taxon>
        <taxon>Sporomusa</taxon>
    </lineage>
</organism>
<feature type="domain" description="Acyl-CoA oxidase/dehydrogenase middle" evidence="8">
    <location>
        <begin position="122"/>
        <end position="217"/>
    </location>
</feature>
<dbReference type="InterPro" id="IPR037069">
    <property type="entry name" value="AcylCoA_DH/ox_N_sf"/>
</dbReference>
<proteinExistence type="inferred from homology"/>
<dbReference type="InterPro" id="IPR006089">
    <property type="entry name" value="Acyl-CoA_DH_CS"/>
</dbReference>
<dbReference type="PANTHER" id="PTHR43884:SF12">
    <property type="entry name" value="ISOVALERYL-COA DEHYDROGENASE, MITOCHONDRIAL-RELATED"/>
    <property type="match status" value="1"/>
</dbReference>
<evidence type="ECO:0000256" key="2">
    <source>
        <dbReference type="ARBA" id="ARBA00009347"/>
    </source>
</evidence>
<dbReference type="Gene3D" id="1.10.540.10">
    <property type="entry name" value="Acyl-CoA dehydrogenase/oxidase, N-terminal domain"/>
    <property type="match status" value="1"/>
</dbReference>
<dbReference type="InterPro" id="IPR009075">
    <property type="entry name" value="AcylCo_DH/oxidase_C"/>
</dbReference>
<reference evidence="10 11" key="1">
    <citation type="submission" date="2017-04" db="EMBL/GenBank/DDBJ databases">
        <authorList>
            <person name="Afonso C.L."/>
            <person name="Miller P.J."/>
            <person name="Scott M.A."/>
            <person name="Spackman E."/>
            <person name="Goraichik I."/>
            <person name="Dimitrov K.M."/>
            <person name="Suarez D.L."/>
            <person name="Swayne D.E."/>
        </authorList>
    </citation>
    <scope>NUCLEOTIDE SEQUENCE [LARGE SCALE GENOMIC DNA]</scope>
    <source>
        <strain evidence="10 11">DSM 5090</strain>
    </source>
</reference>
<keyword evidence="5 6" id="KW-0560">Oxidoreductase</keyword>
<evidence type="ECO:0000259" key="7">
    <source>
        <dbReference type="Pfam" id="PF00441"/>
    </source>
</evidence>
<evidence type="ECO:0000259" key="8">
    <source>
        <dbReference type="Pfam" id="PF02770"/>
    </source>
</evidence>
<keyword evidence="3 6" id="KW-0285">Flavoprotein</keyword>
<evidence type="ECO:0000256" key="3">
    <source>
        <dbReference type="ARBA" id="ARBA00022630"/>
    </source>
</evidence>
<accession>A0A1W1ZGA1</accession>
<dbReference type="InterPro" id="IPR036250">
    <property type="entry name" value="AcylCo_DH-like_C"/>
</dbReference>
<feature type="domain" description="Acyl-CoA dehydrogenase/oxidase C-terminal" evidence="7">
    <location>
        <begin position="229"/>
        <end position="359"/>
    </location>
</feature>
<dbReference type="SUPFAM" id="SSF56645">
    <property type="entry name" value="Acyl-CoA dehydrogenase NM domain-like"/>
    <property type="match status" value="1"/>
</dbReference>
<dbReference type="AlphaFoldDB" id="A0A1W1ZGA1"/>
<dbReference type="Gene3D" id="1.20.140.10">
    <property type="entry name" value="Butyryl-CoA Dehydrogenase, subunit A, domain 3"/>
    <property type="match status" value="1"/>
</dbReference>
<name>A0A1W1ZGA1_9FIRM</name>
<dbReference type="PROSITE" id="PS00073">
    <property type="entry name" value="ACYL_COA_DH_2"/>
    <property type="match status" value="1"/>
</dbReference>
<dbReference type="GO" id="GO:0050660">
    <property type="term" value="F:flavin adenine dinucleotide binding"/>
    <property type="evidence" value="ECO:0007669"/>
    <property type="project" value="InterPro"/>
</dbReference>
<dbReference type="RefSeq" id="WP_084574605.1">
    <property type="nucleotide sequence ID" value="NZ_CP155572.1"/>
</dbReference>
<dbReference type="SUPFAM" id="SSF47203">
    <property type="entry name" value="Acyl-CoA dehydrogenase C-terminal domain-like"/>
    <property type="match status" value="1"/>
</dbReference>
<dbReference type="Proteomes" id="UP000192738">
    <property type="component" value="Unassembled WGS sequence"/>
</dbReference>
<keyword evidence="4 6" id="KW-0274">FAD</keyword>
<dbReference type="STRING" id="112901.SAMN04488500_103281"/>
<evidence type="ECO:0000313" key="10">
    <source>
        <dbReference type="EMBL" id="SMC47376.1"/>
    </source>
</evidence>
<dbReference type="FunFam" id="1.10.540.10:FF:000002">
    <property type="entry name" value="Acyl-CoA dehydrogenase FadE19"/>
    <property type="match status" value="1"/>
</dbReference>
<dbReference type="InterPro" id="IPR046373">
    <property type="entry name" value="Acyl-CoA_Oxase/DH_mid-dom_sf"/>
</dbReference>
<evidence type="ECO:0000259" key="9">
    <source>
        <dbReference type="Pfam" id="PF02771"/>
    </source>
</evidence>
<comment type="similarity">
    <text evidence="2 6">Belongs to the acyl-CoA dehydrogenase family.</text>
</comment>
<dbReference type="Pfam" id="PF02770">
    <property type="entry name" value="Acyl-CoA_dh_M"/>
    <property type="match status" value="1"/>
</dbReference>
<evidence type="ECO:0000256" key="5">
    <source>
        <dbReference type="ARBA" id="ARBA00023002"/>
    </source>
</evidence>
<dbReference type="InterPro" id="IPR009100">
    <property type="entry name" value="AcylCoA_DH/oxidase_NM_dom_sf"/>
</dbReference>
<evidence type="ECO:0000256" key="6">
    <source>
        <dbReference type="RuleBase" id="RU362125"/>
    </source>
</evidence>
<keyword evidence="11" id="KW-1185">Reference proteome</keyword>
<evidence type="ECO:0000256" key="1">
    <source>
        <dbReference type="ARBA" id="ARBA00001974"/>
    </source>
</evidence>
<evidence type="ECO:0000313" key="11">
    <source>
        <dbReference type="Proteomes" id="UP000192738"/>
    </source>
</evidence>
<sequence>MSYPLTEEQQLIQQNAKEFSLEYVEPVAAEIDHTEKHPAEIVSKMVEQDFLGIFIPGEFGGAEAGYLSYILIIEELARVSGAVASVLVNHASLAAYSINRWGTTEQKEIYLTALCQGQKLGAFALNEPGAAPGAGEHKVVAVKDGDHYVLNGRKSYVANGGAAGVYIVFAQTNPEAGAKGISAFIVDGQAEGLSVARTISKMGLRGCQSAELVFDNVKVSAANLLGAEGAGLAIAAEALAAASIAEGAMVVGIAQAAMEDAVKYGKQRIQFRRPIASFPAIQTMLAEMAANIHMLRLAVYDAASLLENGEPFTAEAAMIKLFAARIGQSALIDVIQIEGGYGYSQEMVASRLYRDVKGAIIKNSSVDFPEKIIAGDLLA</sequence>
<dbReference type="InterPro" id="IPR006091">
    <property type="entry name" value="Acyl-CoA_Oxase/DH_mid-dom"/>
</dbReference>
<dbReference type="OrthoDB" id="9785203at2"/>
<gene>
    <name evidence="10" type="ORF">SAMN04488500_103281</name>
</gene>
<comment type="cofactor">
    <cofactor evidence="1 6">
        <name>FAD</name>
        <dbReference type="ChEBI" id="CHEBI:57692"/>
    </cofactor>
</comment>
<dbReference type="Gene3D" id="2.40.110.10">
    <property type="entry name" value="Butyryl-CoA Dehydrogenase, subunit A, domain 2"/>
    <property type="match status" value="1"/>
</dbReference>
<dbReference type="Pfam" id="PF00441">
    <property type="entry name" value="Acyl-CoA_dh_1"/>
    <property type="match status" value="1"/>
</dbReference>
<dbReference type="InterPro" id="IPR013786">
    <property type="entry name" value="AcylCoA_DH/ox_N"/>
</dbReference>
<feature type="domain" description="Acyl-CoA dehydrogenase/oxidase N-terminal" evidence="9">
    <location>
        <begin position="6"/>
        <end position="118"/>
    </location>
</feature>
<dbReference type="PANTHER" id="PTHR43884">
    <property type="entry name" value="ACYL-COA DEHYDROGENASE"/>
    <property type="match status" value="1"/>
</dbReference>
<protein>
    <submittedName>
        <fullName evidence="10">Butyryl-CoA dehydrogenase</fullName>
    </submittedName>
</protein>
<evidence type="ECO:0000256" key="4">
    <source>
        <dbReference type="ARBA" id="ARBA00022827"/>
    </source>
</evidence>
<dbReference type="GO" id="GO:0003995">
    <property type="term" value="F:acyl-CoA dehydrogenase activity"/>
    <property type="evidence" value="ECO:0007669"/>
    <property type="project" value="InterPro"/>
</dbReference>
<dbReference type="Pfam" id="PF02771">
    <property type="entry name" value="Acyl-CoA_dh_N"/>
    <property type="match status" value="1"/>
</dbReference>